<organism evidence="2 3">
    <name type="scientific">Sparus aurata</name>
    <name type="common">Gilthead sea bream</name>
    <dbReference type="NCBI Taxonomy" id="8175"/>
    <lineage>
        <taxon>Eukaryota</taxon>
        <taxon>Metazoa</taxon>
        <taxon>Chordata</taxon>
        <taxon>Craniata</taxon>
        <taxon>Vertebrata</taxon>
        <taxon>Euteleostomi</taxon>
        <taxon>Actinopterygii</taxon>
        <taxon>Neopterygii</taxon>
        <taxon>Teleostei</taxon>
        <taxon>Neoteleostei</taxon>
        <taxon>Acanthomorphata</taxon>
        <taxon>Eupercaria</taxon>
        <taxon>Spariformes</taxon>
        <taxon>Sparidae</taxon>
        <taxon>Sparus</taxon>
    </lineage>
</organism>
<reference evidence="2" key="1">
    <citation type="submission" date="2021-04" db="EMBL/GenBank/DDBJ databases">
        <authorList>
            <consortium name="Wellcome Sanger Institute Data Sharing"/>
        </authorList>
    </citation>
    <scope>NUCLEOTIDE SEQUENCE [LARGE SCALE GENOMIC DNA]</scope>
</reference>
<sequence>MKFIIVIGNKTKFNSQNKLLFSVLQRYNTGFSFCCRNMSKNSLLKNEELQRGEYLMSNNGRWKAVLQDDGNFVLYDDGKVVWASNTHGSDGYRLCMQPDCNLVIYNRGNVPKWATNTYQPKEVEMCRVVLTDEGKLELYRDEHIWSSAHSNGQKL</sequence>
<feature type="domain" description="Bulb-type lectin" evidence="1">
    <location>
        <begin position="40"/>
        <end position="151"/>
    </location>
</feature>
<dbReference type="AlphaFoldDB" id="A0A671Y0H8"/>
<accession>A0A671Y0H8</accession>
<dbReference type="SMART" id="SM00108">
    <property type="entry name" value="B_lectin"/>
    <property type="match status" value="1"/>
</dbReference>
<protein>
    <submittedName>
        <fullName evidence="2">Mannose-specific lectin-like</fullName>
    </submittedName>
</protein>
<dbReference type="Gene3D" id="2.90.10.10">
    <property type="entry name" value="Bulb-type lectin domain"/>
    <property type="match status" value="2"/>
</dbReference>
<evidence type="ECO:0000313" key="2">
    <source>
        <dbReference type="Ensembl" id="ENSSAUP00010056680.1"/>
    </source>
</evidence>
<dbReference type="InterPro" id="IPR036426">
    <property type="entry name" value="Bulb-type_lectin_dom_sf"/>
</dbReference>
<gene>
    <name evidence="2" type="primary">LOC115569650</name>
</gene>
<dbReference type="InterPro" id="IPR001480">
    <property type="entry name" value="Bulb-type_lectin_dom"/>
</dbReference>
<keyword evidence="3" id="KW-1185">Reference proteome</keyword>
<dbReference type="Ensembl" id="ENSSAUT00010059536.1">
    <property type="protein sequence ID" value="ENSSAUP00010056680.1"/>
    <property type="gene ID" value="ENSSAUG00010023239.1"/>
</dbReference>
<dbReference type="Proteomes" id="UP000472265">
    <property type="component" value="Chromosome 19"/>
</dbReference>
<evidence type="ECO:0000259" key="1">
    <source>
        <dbReference type="PROSITE" id="PS50927"/>
    </source>
</evidence>
<reference evidence="2" key="2">
    <citation type="submission" date="2025-08" db="UniProtKB">
        <authorList>
            <consortium name="Ensembl"/>
        </authorList>
    </citation>
    <scope>IDENTIFICATION</scope>
</reference>
<dbReference type="PROSITE" id="PS50927">
    <property type="entry name" value="BULB_LECTIN"/>
    <property type="match status" value="1"/>
</dbReference>
<reference evidence="2" key="3">
    <citation type="submission" date="2025-09" db="UniProtKB">
        <authorList>
            <consortium name="Ensembl"/>
        </authorList>
    </citation>
    <scope>IDENTIFICATION</scope>
</reference>
<name>A0A671Y0H8_SPAAU</name>
<proteinExistence type="predicted"/>
<dbReference type="SUPFAM" id="SSF51110">
    <property type="entry name" value="alpha-D-mannose-specific plant lectins"/>
    <property type="match status" value="1"/>
</dbReference>
<dbReference type="GeneTree" id="ENSGT00390000004989"/>
<evidence type="ECO:0000313" key="3">
    <source>
        <dbReference type="Proteomes" id="UP000472265"/>
    </source>
</evidence>